<dbReference type="AlphaFoldDB" id="A0A0P6JR18"/>
<reference evidence="1" key="1">
    <citation type="submission" date="2015-10" db="EMBL/GenBank/DDBJ databases">
        <title>EvidentialGene: Evidence-directed Construction of Complete mRNA Transcriptomes without Genomes.</title>
        <authorList>
            <person name="Gilbert D.G."/>
        </authorList>
    </citation>
    <scope>NUCLEOTIDE SEQUENCE</scope>
</reference>
<name>A0A0P6JR18_9CRUS</name>
<protein>
    <submittedName>
        <fullName evidence="1">Uncharacterized protein</fullName>
    </submittedName>
</protein>
<accession>A0A0P6JR18</accession>
<organism evidence="1">
    <name type="scientific">Daphnia magna</name>
    <dbReference type="NCBI Taxonomy" id="35525"/>
    <lineage>
        <taxon>Eukaryota</taxon>
        <taxon>Metazoa</taxon>
        <taxon>Ecdysozoa</taxon>
        <taxon>Arthropoda</taxon>
        <taxon>Crustacea</taxon>
        <taxon>Branchiopoda</taxon>
        <taxon>Diplostraca</taxon>
        <taxon>Cladocera</taxon>
        <taxon>Anomopoda</taxon>
        <taxon>Daphniidae</taxon>
        <taxon>Daphnia</taxon>
    </lineage>
</organism>
<dbReference type="EMBL" id="GDIQ01000401">
    <property type="protein sequence ID" value="JAN94336.1"/>
    <property type="molecule type" value="Transcribed_RNA"/>
</dbReference>
<evidence type="ECO:0000313" key="1">
    <source>
        <dbReference type="EMBL" id="JAN94336.1"/>
    </source>
</evidence>
<proteinExistence type="predicted"/>
<sequence>MMMEERRGQNVMEPACPQCCLYNSLMLLLMCSFHLDNKGDQPIQSLGIDVIFMRAQISRGYTNISRD</sequence>